<sequence length="304" mass="34387">MGKKVKSVKEKRSYSDKIFDLVNVLVMIVLVVIFLWPLWFVVIASLSNPNEVWNGNVILFPKGFTLMAYEAVAEYKMIWSGYKNTIIYTVVGTLINLIMTICAAYPLSRKDFVPRNFFMFAFMLTMYFSGGLIPTYLVVGKMHLLNTPWAMMIPGAVSIYNVIIMRTYFVNSIPSSLQEAAELDGANTFQFLVKIVLPLSKPILAVIGLYYAVGHWNDFFNALIYLNDKELMPLQSFLRDLLMTNKMSLTNMQGLDAAQAEAKMQLSQTLKYSAIIVSTVPVLCIYPFIQKYFVKGVMIGSVKG</sequence>
<proteinExistence type="inferred from homology"/>
<evidence type="ECO:0000256" key="5">
    <source>
        <dbReference type="ARBA" id="ARBA00022989"/>
    </source>
</evidence>
<evidence type="ECO:0000256" key="4">
    <source>
        <dbReference type="ARBA" id="ARBA00022692"/>
    </source>
</evidence>
<evidence type="ECO:0000313" key="9">
    <source>
        <dbReference type="EMBL" id="MSS89523.1"/>
    </source>
</evidence>
<feature type="transmembrane region" description="Helical" evidence="7">
    <location>
        <begin position="86"/>
        <end position="105"/>
    </location>
</feature>
<dbReference type="PROSITE" id="PS50928">
    <property type="entry name" value="ABC_TM1"/>
    <property type="match status" value="1"/>
</dbReference>
<feature type="transmembrane region" description="Helical" evidence="7">
    <location>
        <begin position="149"/>
        <end position="170"/>
    </location>
</feature>
<evidence type="ECO:0000256" key="2">
    <source>
        <dbReference type="ARBA" id="ARBA00022448"/>
    </source>
</evidence>
<dbReference type="EMBL" id="VUMI01000023">
    <property type="protein sequence ID" value="MSS89523.1"/>
    <property type="molecule type" value="Genomic_DNA"/>
</dbReference>
<dbReference type="Pfam" id="PF00528">
    <property type="entry name" value="BPD_transp_1"/>
    <property type="match status" value="1"/>
</dbReference>
<keyword evidence="2 7" id="KW-0813">Transport</keyword>
<dbReference type="SUPFAM" id="SSF161098">
    <property type="entry name" value="MetI-like"/>
    <property type="match status" value="1"/>
</dbReference>
<evidence type="ECO:0000259" key="8">
    <source>
        <dbReference type="PROSITE" id="PS50928"/>
    </source>
</evidence>
<reference evidence="9 10" key="1">
    <citation type="submission" date="2019-08" db="EMBL/GenBank/DDBJ databases">
        <title>In-depth cultivation of the pig gut microbiome towards novel bacterial diversity and tailored functional studies.</title>
        <authorList>
            <person name="Wylensek D."/>
            <person name="Hitch T.C.A."/>
            <person name="Clavel T."/>
        </authorList>
    </citation>
    <scope>NUCLEOTIDE SEQUENCE [LARGE SCALE GENOMIC DNA]</scope>
    <source>
        <strain evidence="9 10">WCA-389-WT-23B</strain>
    </source>
</reference>
<feature type="transmembrane region" description="Helical" evidence="7">
    <location>
        <begin position="21"/>
        <end position="46"/>
    </location>
</feature>
<comment type="similarity">
    <text evidence="7">Belongs to the binding-protein-dependent transport system permease family.</text>
</comment>
<evidence type="ECO:0000256" key="7">
    <source>
        <dbReference type="RuleBase" id="RU363032"/>
    </source>
</evidence>
<feature type="transmembrane region" description="Helical" evidence="7">
    <location>
        <begin position="117"/>
        <end position="137"/>
    </location>
</feature>
<comment type="caution">
    <text evidence="9">The sequence shown here is derived from an EMBL/GenBank/DDBJ whole genome shotgun (WGS) entry which is preliminary data.</text>
</comment>
<evidence type="ECO:0000256" key="6">
    <source>
        <dbReference type="ARBA" id="ARBA00023136"/>
    </source>
</evidence>
<dbReference type="GO" id="GO:0055085">
    <property type="term" value="P:transmembrane transport"/>
    <property type="evidence" value="ECO:0007669"/>
    <property type="project" value="InterPro"/>
</dbReference>
<keyword evidence="5 7" id="KW-1133">Transmembrane helix</keyword>
<dbReference type="InterPro" id="IPR035906">
    <property type="entry name" value="MetI-like_sf"/>
</dbReference>
<evidence type="ECO:0000256" key="1">
    <source>
        <dbReference type="ARBA" id="ARBA00004651"/>
    </source>
</evidence>
<dbReference type="GO" id="GO:0005886">
    <property type="term" value="C:plasma membrane"/>
    <property type="evidence" value="ECO:0007669"/>
    <property type="project" value="UniProtKB-SubCell"/>
</dbReference>
<dbReference type="Gene3D" id="1.10.3720.10">
    <property type="entry name" value="MetI-like"/>
    <property type="match status" value="1"/>
</dbReference>
<dbReference type="PANTHER" id="PTHR43744">
    <property type="entry name" value="ABC TRANSPORTER PERMEASE PROTEIN MG189-RELATED-RELATED"/>
    <property type="match status" value="1"/>
</dbReference>
<evidence type="ECO:0000256" key="3">
    <source>
        <dbReference type="ARBA" id="ARBA00022475"/>
    </source>
</evidence>
<dbReference type="AlphaFoldDB" id="A0A6N7WFN0"/>
<dbReference type="RefSeq" id="WP_154465363.1">
    <property type="nucleotide sequence ID" value="NZ_JAXDZL010000173.1"/>
</dbReference>
<keyword evidence="3" id="KW-1003">Cell membrane</keyword>
<gene>
    <name evidence="9" type="ORF">FYJ45_14880</name>
</gene>
<dbReference type="PANTHER" id="PTHR43744:SF9">
    <property type="entry name" value="POLYGALACTURONAN_RHAMNOGALACTURONAN TRANSPORT SYSTEM PERMEASE PROTEIN YTCP"/>
    <property type="match status" value="1"/>
</dbReference>
<keyword evidence="4 7" id="KW-0812">Transmembrane</keyword>
<organism evidence="9 10">
    <name type="scientific">Eisenbergiella porci</name>
    <dbReference type="NCBI Taxonomy" id="2652274"/>
    <lineage>
        <taxon>Bacteria</taxon>
        <taxon>Bacillati</taxon>
        <taxon>Bacillota</taxon>
        <taxon>Clostridia</taxon>
        <taxon>Lachnospirales</taxon>
        <taxon>Lachnospiraceae</taxon>
        <taxon>Eisenbergiella</taxon>
    </lineage>
</organism>
<name>A0A6N7WFN0_9FIRM</name>
<dbReference type="InterPro" id="IPR000515">
    <property type="entry name" value="MetI-like"/>
</dbReference>
<dbReference type="CDD" id="cd06261">
    <property type="entry name" value="TM_PBP2"/>
    <property type="match status" value="1"/>
</dbReference>
<feature type="domain" description="ABC transmembrane type-1" evidence="8">
    <location>
        <begin position="82"/>
        <end position="276"/>
    </location>
</feature>
<dbReference type="Proteomes" id="UP000436047">
    <property type="component" value="Unassembled WGS sequence"/>
</dbReference>
<dbReference type="GeneID" id="86054329"/>
<feature type="transmembrane region" description="Helical" evidence="7">
    <location>
        <begin position="272"/>
        <end position="289"/>
    </location>
</feature>
<protein>
    <submittedName>
        <fullName evidence="9">Carbohydrate ABC transporter permease</fullName>
    </submittedName>
</protein>
<keyword evidence="6 7" id="KW-0472">Membrane</keyword>
<feature type="transmembrane region" description="Helical" evidence="7">
    <location>
        <begin position="191"/>
        <end position="213"/>
    </location>
</feature>
<keyword evidence="10" id="KW-1185">Reference proteome</keyword>
<comment type="subcellular location">
    <subcellularLocation>
        <location evidence="1 7">Cell membrane</location>
        <topology evidence="1 7">Multi-pass membrane protein</topology>
    </subcellularLocation>
</comment>
<evidence type="ECO:0000313" key="10">
    <source>
        <dbReference type="Proteomes" id="UP000436047"/>
    </source>
</evidence>
<accession>A0A6N7WFN0</accession>